<dbReference type="InterPro" id="IPR052374">
    <property type="entry name" value="SERAC1"/>
</dbReference>
<evidence type="ECO:0000256" key="3">
    <source>
        <dbReference type="ARBA" id="ARBA00004370"/>
    </source>
</evidence>
<gene>
    <name evidence="11" type="ORF">A1O9_04110</name>
</gene>
<dbReference type="EMBL" id="AMGV01000003">
    <property type="protein sequence ID" value="KEF59266.1"/>
    <property type="molecule type" value="Genomic_DNA"/>
</dbReference>
<evidence type="ECO:0000313" key="12">
    <source>
        <dbReference type="Proteomes" id="UP000027920"/>
    </source>
</evidence>
<feature type="region of interest" description="Disordered" evidence="9">
    <location>
        <begin position="1"/>
        <end position="68"/>
    </location>
</feature>
<dbReference type="Pfam" id="PF07819">
    <property type="entry name" value="PGAP1"/>
    <property type="match status" value="1"/>
</dbReference>
<sequence>MSNPPFPPQPTSAAMASPPIAPPTGLPPNRGGLAPGPGPGPGPVPRQQPGGGRPIAPLPDPSGQVNPTVTPVRIEQNAGWEVYAIHGLNSDIKTWEGPGGFNWLNELSAHLTRSGGEAVSTFRVGWSTKPLSTTNFSTSIMSSARPLANTIIGRRGESAALAGKNIGRTPAKVILIGHSMGGILARALVGFMHKEGAPVYQSFLRSIAGVILLASPSQGSSLGNIASPLIEGLAALTGGMASAMNWHHLAALKPSSPELLTITQDFNEYCRWFQSSFSRSLPVHALRETVGIGLPRIRLTVMVVSLQSADIPSSTAALVQGKVANLQGLNHLQVTGYSSMEDPNLRIILSSFLEMQSTDRRLGRPPPPGAGGGHPPITGGPPFSGIPPPPGAPVGRGIPPLGGLSGLPRGGGTPAGRGRGAAVMPAPDQLRGLASGLQQGGPSAAQF</sequence>
<dbReference type="Gene3D" id="3.40.50.1820">
    <property type="entry name" value="alpha/beta hydrolase"/>
    <property type="match status" value="1"/>
</dbReference>
<accession>A0A072PHH1</accession>
<comment type="similarity">
    <text evidence="8">Belongs to the GPI inositol-deacylase family.</text>
</comment>
<dbReference type="GO" id="GO:0005739">
    <property type="term" value="C:mitochondrion"/>
    <property type="evidence" value="ECO:0007669"/>
    <property type="project" value="UniProtKB-SubCell"/>
</dbReference>
<dbReference type="InterPro" id="IPR012908">
    <property type="entry name" value="PGAP1-ab_dom-like"/>
</dbReference>
<evidence type="ECO:0000256" key="2">
    <source>
        <dbReference type="ARBA" id="ARBA00004173"/>
    </source>
</evidence>
<protein>
    <recommendedName>
        <fullName evidence="4 8">GPI inositol-deacylase</fullName>
        <ecNumber evidence="8">3.1.-.-</ecNumber>
    </recommendedName>
</protein>
<dbReference type="GO" id="GO:0016788">
    <property type="term" value="F:hydrolase activity, acting on ester bonds"/>
    <property type="evidence" value="ECO:0007669"/>
    <property type="project" value="InterPro"/>
</dbReference>
<evidence type="ECO:0000256" key="9">
    <source>
        <dbReference type="SAM" id="MobiDB-lite"/>
    </source>
</evidence>
<evidence type="ECO:0000256" key="1">
    <source>
        <dbReference type="ARBA" id="ARBA00003496"/>
    </source>
</evidence>
<evidence type="ECO:0000256" key="5">
    <source>
        <dbReference type="ARBA" id="ARBA00022824"/>
    </source>
</evidence>
<comment type="caution">
    <text evidence="11">The sequence shown here is derived from an EMBL/GenBank/DDBJ whole genome shotgun (WGS) entry which is preliminary data.</text>
</comment>
<reference evidence="11 12" key="1">
    <citation type="submission" date="2013-03" db="EMBL/GenBank/DDBJ databases">
        <title>The Genome Sequence of Exophiala aquamarina CBS 119918.</title>
        <authorList>
            <consortium name="The Broad Institute Genomics Platform"/>
            <person name="Cuomo C."/>
            <person name="de Hoog S."/>
            <person name="Gorbushina A."/>
            <person name="Walker B."/>
            <person name="Young S.K."/>
            <person name="Zeng Q."/>
            <person name="Gargeya S."/>
            <person name="Fitzgerald M."/>
            <person name="Haas B."/>
            <person name="Abouelleil A."/>
            <person name="Allen A.W."/>
            <person name="Alvarado L."/>
            <person name="Arachchi H.M."/>
            <person name="Berlin A.M."/>
            <person name="Chapman S.B."/>
            <person name="Gainer-Dewar J."/>
            <person name="Goldberg J."/>
            <person name="Griggs A."/>
            <person name="Gujja S."/>
            <person name="Hansen M."/>
            <person name="Howarth C."/>
            <person name="Imamovic A."/>
            <person name="Ireland A."/>
            <person name="Larimer J."/>
            <person name="McCowan C."/>
            <person name="Murphy C."/>
            <person name="Pearson M."/>
            <person name="Poon T.W."/>
            <person name="Priest M."/>
            <person name="Roberts A."/>
            <person name="Saif S."/>
            <person name="Shea T."/>
            <person name="Sisk P."/>
            <person name="Sykes S."/>
            <person name="Wortman J."/>
            <person name="Nusbaum C."/>
            <person name="Birren B."/>
        </authorList>
    </citation>
    <scope>NUCLEOTIDE SEQUENCE [LARGE SCALE GENOMIC DNA]</scope>
    <source>
        <strain evidence="11 12">CBS 119918</strain>
    </source>
</reference>
<dbReference type="AlphaFoldDB" id="A0A072PHH1"/>
<feature type="compositionally biased region" description="Pro residues" evidence="9">
    <location>
        <begin position="36"/>
        <end position="46"/>
    </location>
</feature>
<evidence type="ECO:0000256" key="7">
    <source>
        <dbReference type="ARBA" id="ARBA00023136"/>
    </source>
</evidence>
<dbReference type="InterPro" id="IPR029058">
    <property type="entry name" value="AB_hydrolase_fold"/>
</dbReference>
<evidence type="ECO:0000259" key="10">
    <source>
        <dbReference type="Pfam" id="PF07819"/>
    </source>
</evidence>
<keyword evidence="7 8" id="KW-0472">Membrane</keyword>
<feature type="compositionally biased region" description="Polar residues" evidence="9">
    <location>
        <begin position="436"/>
        <end position="447"/>
    </location>
</feature>
<comment type="subcellular location">
    <subcellularLocation>
        <location evidence="8">Endoplasmic reticulum membrane</location>
    </subcellularLocation>
    <subcellularLocation>
        <location evidence="3">Membrane</location>
    </subcellularLocation>
    <subcellularLocation>
        <location evidence="2">Mitochondrion</location>
    </subcellularLocation>
</comment>
<dbReference type="OrthoDB" id="5484267at2759"/>
<dbReference type="PANTHER" id="PTHR48182">
    <property type="entry name" value="PROTEIN SERAC1"/>
    <property type="match status" value="1"/>
</dbReference>
<keyword evidence="5 8" id="KW-0256">Endoplasmic reticulum</keyword>
<feature type="region of interest" description="Disordered" evidence="9">
    <location>
        <begin position="358"/>
        <end position="447"/>
    </location>
</feature>
<feature type="compositionally biased region" description="Gly residues" evidence="9">
    <location>
        <begin position="403"/>
        <end position="419"/>
    </location>
</feature>
<dbReference type="PANTHER" id="PTHR48182:SF2">
    <property type="entry name" value="PROTEIN SERAC1"/>
    <property type="match status" value="1"/>
</dbReference>
<dbReference type="GO" id="GO:0005789">
    <property type="term" value="C:endoplasmic reticulum membrane"/>
    <property type="evidence" value="ECO:0007669"/>
    <property type="project" value="UniProtKB-SubCell"/>
</dbReference>
<keyword evidence="8" id="KW-0813">Transport</keyword>
<evidence type="ECO:0000256" key="6">
    <source>
        <dbReference type="ARBA" id="ARBA00023128"/>
    </source>
</evidence>
<keyword evidence="12" id="KW-1185">Reference proteome</keyword>
<dbReference type="VEuPathDB" id="FungiDB:A1O9_04110"/>
<keyword evidence="8" id="KW-0378">Hydrolase</keyword>
<feature type="domain" description="GPI inositol-deacylase PGAP1-like alpha/beta" evidence="10">
    <location>
        <begin position="168"/>
        <end position="221"/>
    </location>
</feature>
<proteinExistence type="inferred from homology"/>
<keyword evidence="6" id="KW-0496">Mitochondrion</keyword>
<keyword evidence="8" id="KW-0653">Protein transport</keyword>
<feature type="compositionally biased region" description="Pro residues" evidence="9">
    <location>
        <begin position="1"/>
        <end position="10"/>
    </location>
</feature>
<evidence type="ECO:0000256" key="8">
    <source>
        <dbReference type="RuleBase" id="RU365011"/>
    </source>
</evidence>
<dbReference type="HOGENOM" id="CLU_594510_0_0_1"/>
<evidence type="ECO:0000313" key="11">
    <source>
        <dbReference type="EMBL" id="KEF59266.1"/>
    </source>
</evidence>
<dbReference type="GO" id="GO:0015031">
    <property type="term" value="P:protein transport"/>
    <property type="evidence" value="ECO:0007669"/>
    <property type="project" value="UniProtKB-KW"/>
</dbReference>
<name>A0A072PHH1_9EURO</name>
<feature type="compositionally biased region" description="Low complexity" evidence="9">
    <location>
        <begin position="393"/>
        <end position="402"/>
    </location>
</feature>
<dbReference type="EC" id="3.1.-.-" evidence="8"/>
<comment type="function">
    <text evidence="1 8">Involved in inositol deacylation of GPI-anchored proteins which plays important roles in the quality control and ER-associated degradation of GPI-anchored proteins.</text>
</comment>
<dbReference type="Proteomes" id="UP000027920">
    <property type="component" value="Unassembled WGS sequence"/>
</dbReference>
<organism evidence="11 12">
    <name type="scientific">Exophiala aquamarina CBS 119918</name>
    <dbReference type="NCBI Taxonomy" id="1182545"/>
    <lineage>
        <taxon>Eukaryota</taxon>
        <taxon>Fungi</taxon>
        <taxon>Dikarya</taxon>
        <taxon>Ascomycota</taxon>
        <taxon>Pezizomycotina</taxon>
        <taxon>Eurotiomycetes</taxon>
        <taxon>Chaetothyriomycetidae</taxon>
        <taxon>Chaetothyriales</taxon>
        <taxon>Herpotrichiellaceae</taxon>
        <taxon>Exophiala</taxon>
    </lineage>
</organism>
<dbReference type="SUPFAM" id="SSF53474">
    <property type="entry name" value="alpha/beta-Hydrolases"/>
    <property type="match status" value="1"/>
</dbReference>
<dbReference type="RefSeq" id="XP_013261856.1">
    <property type="nucleotide sequence ID" value="XM_013406402.1"/>
</dbReference>
<evidence type="ECO:0000256" key="4">
    <source>
        <dbReference type="ARBA" id="ARBA00015856"/>
    </source>
</evidence>
<dbReference type="GeneID" id="25279043"/>